<accession>A0A4D6MDF7</accession>
<dbReference type="AlphaFoldDB" id="A0A4D6MDF7"/>
<sequence length="94" mass="10573">MAPSAYDPAFARRSCGPGIHQHLRRVRRRHDAASGDAGSQMNQGLKENETLPRLVDKDCPNKLFDVPLVGVLREQKLECSNLVGLECWIWSIVF</sequence>
<proteinExistence type="predicted"/>
<name>A0A4D6MDF7_VIGUN</name>
<dbReference type="EMBL" id="CP039351">
    <property type="protein sequence ID" value="QCD99007.1"/>
    <property type="molecule type" value="Genomic_DNA"/>
</dbReference>
<reference evidence="2 3" key="1">
    <citation type="submission" date="2019-04" db="EMBL/GenBank/DDBJ databases">
        <title>An improved genome assembly and genetic linkage map for asparagus bean, Vigna unguiculata ssp. sesquipedialis.</title>
        <authorList>
            <person name="Xia Q."/>
            <person name="Zhang R."/>
            <person name="Dong Y."/>
        </authorList>
    </citation>
    <scope>NUCLEOTIDE SEQUENCE [LARGE SCALE GENOMIC DNA]</scope>
    <source>
        <tissue evidence="2">Leaf</tissue>
    </source>
</reference>
<evidence type="ECO:0000313" key="3">
    <source>
        <dbReference type="Proteomes" id="UP000501690"/>
    </source>
</evidence>
<dbReference type="Proteomes" id="UP000501690">
    <property type="component" value="Linkage Group LG7"/>
</dbReference>
<evidence type="ECO:0000256" key="1">
    <source>
        <dbReference type="SAM" id="MobiDB-lite"/>
    </source>
</evidence>
<organism evidence="2 3">
    <name type="scientific">Vigna unguiculata</name>
    <name type="common">Cowpea</name>
    <dbReference type="NCBI Taxonomy" id="3917"/>
    <lineage>
        <taxon>Eukaryota</taxon>
        <taxon>Viridiplantae</taxon>
        <taxon>Streptophyta</taxon>
        <taxon>Embryophyta</taxon>
        <taxon>Tracheophyta</taxon>
        <taxon>Spermatophyta</taxon>
        <taxon>Magnoliopsida</taxon>
        <taxon>eudicotyledons</taxon>
        <taxon>Gunneridae</taxon>
        <taxon>Pentapetalae</taxon>
        <taxon>rosids</taxon>
        <taxon>fabids</taxon>
        <taxon>Fabales</taxon>
        <taxon>Fabaceae</taxon>
        <taxon>Papilionoideae</taxon>
        <taxon>50 kb inversion clade</taxon>
        <taxon>NPAAA clade</taxon>
        <taxon>indigoferoid/millettioid clade</taxon>
        <taxon>Phaseoleae</taxon>
        <taxon>Vigna</taxon>
    </lineage>
</organism>
<feature type="region of interest" description="Disordered" evidence="1">
    <location>
        <begin position="26"/>
        <end position="51"/>
    </location>
</feature>
<protein>
    <submittedName>
        <fullName evidence="2">Uncharacterized protein</fullName>
    </submittedName>
</protein>
<gene>
    <name evidence="2" type="ORF">DEO72_LG7g286</name>
</gene>
<evidence type="ECO:0000313" key="2">
    <source>
        <dbReference type="EMBL" id="QCD99007.1"/>
    </source>
</evidence>
<keyword evidence="3" id="KW-1185">Reference proteome</keyword>